<keyword evidence="3" id="KW-1185">Reference proteome</keyword>
<reference evidence="2 3" key="1">
    <citation type="submission" date="2019-10" db="EMBL/GenBank/DDBJ databases">
        <title>Two novel species isolated from a subtropical stream in China.</title>
        <authorList>
            <person name="Lu H."/>
        </authorList>
    </citation>
    <scope>NUCLEOTIDE SEQUENCE [LARGE SCALE GENOMIC DNA]</scope>
    <source>
        <strain evidence="2 3">FT29W</strain>
    </source>
</reference>
<name>A0A6A7N3W0_9BURK</name>
<evidence type="ECO:0000313" key="3">
    <source>
        <dbReference type="Proteomes" id="UP000440498"/>
    </source>
</evidence>
<evidence type="ECO:0000259" key="1">
    <source>
        <dbReference type="Pfam" id="PF08346"/>
    </source>
</evidence>
<dbReference type="InterPro" id="IPR013557">
    <property type="entry name" value="AntA/B_antirep"/>
</dbReference>
<organism evidence="2 3">
    <name type="scientific">Rugamonas aquatica</name>
    <dbReference type="NCBI Taxonomy" id="2743357"/>
    <lineage>
        <taxon>Bacteria</taxon>
        <taxon>Pseudomonadati</taxon>
        <taxon>Pseudomonadota</taxon>
        <taxon>Betaproteobacteria</taxon>
        <taxon>Burkholderiales</taxon>
        <taxon>Oxalobacteraceae</taxon>
        <taxon>Telluria group</taxon>
        <taxon>Rugamonas</taxon>
    </lineage>
</organism>
<gene>
    <name evidence="2" type="ORF">GEV02_15870</name>
</gene>
<dbReference type="Pfam" id="PF08346">
    <property type="entry name" value="AntA"/>
    <property type="match status" value="1"/>
</dbReference>
<feature type="domain" description="AntA/AntB antirepressor" evidence="1">
    <location>
        <begin position="4"/>
        <end position="77"/>
    </location>
</feature>
<dbReference type="EMBL" id="WHUG01000005">
    <property type="protein sequence ID" value="MQA39630.1"/>
    <property type="molecule type" value="Genomic_DNA"/>
</dbReference>
<evidence type="ECO:0000313" key="2">
    <source>
        <dbReference type="EMBL" id="MQA39630.1"/>
    </source>
</evidence>
<protein>
    <recommendedName>
        <fullName evidence="1">AntA/AntB antirepressor domain-containing protein</fullName>
    </recommendedName>
</protein>
<dbReference type="RefSeq" id="WP_328595828.1">
    <property type="nucleotide sequence ID" value="NZ_WHUG01000005.1"/>
</dbReference>
<accession>A0A6A7N3W0</accession>
<proteinExistence type="predicted"/>
<comment type="caution">
    <text evidence="2">The sequence shown here is derived from an EMBL/GenBank/DDBJ whole genome shotgun (WGS) entry which is preliminary data.</text>
</comment>
<dbReference type="Proteomes" id="UP000440498">
    <property type="component" value="Unassembled WGS sequence"/>
</dbReference>
<dbReference type="AlphaFoldDB" id="A0A6A7N3W0"/>
<sequence>MQTVNARRLHGFLQSAQDFSTWIKNRIEKYSFEEGKDFAITKNSAPQNYGAGFVGQNRVDYHVSLDMAKELAMVERSDKGREARRYFIDCERKAVQAAPVAVIPNFDDPVAAAEAWLAERSCCVPTS</sequence>